<dbReference type="SUPFAM" id="SSF54637">
    <property type="entry name" value="Thioesterase/thiol ester dehydrase-isomerase"/>
    <property type="match status" value="1"/>
</dbReference>
<dbReference type="AlphaFoldDB" id="A0A318FPR6"/>
<accession>A0A318FPR6</accession>
<dbReference type="InterPro" id="IPR029069">
    <property type="entry name" value="HotDog_dom_sf"/>
</dbReference>
<comment type="caution">
    <text evidence="1">The sequence shown here is derived from an EMBL/GenBank/DDBJ whole genome shotgun (WGS) entry which is preliminary data.</text>
</comment>
<evidence type="ECO:0000313" key="1">
    <source>
        <dbReference type="EMBL" id="PXW44331.1"/>
    </source>
</evidence>
<name>A0A318FPR6_KLEOX</name>
<gene>
    <name evidence="1" type="ORF">DET57_10914</name>
</gene>
<organism evidence="1 2">
    <name type="scientific">Klebsiella oxytoca</name>
    <dbReference type="NCBI Taxonomy" id="571"/>
    <lineage>
        <taxon>Bacteria</taxon>
        <taxon>Pseudomonadati</taxon>
        <taxon>Pseudomonadota</taxon>
        <taxon>Gammaproteobacteria</taxon>
        <taxon>Enterobacterales</taxon>
        <taxon>Enterobacteriaceae</taxon>
        <taxon>Klebsiella/Raoultella group</taxon>
        <taxon>Klebsiella</taxon>
    </lineage>
</organism>
<dbReference type="Gene3D" id="3.10.129.10">
    <property type="entry name" value="Hotdog Thioesterase"/>
    <property type="match status" value="1"/>
</dbReference>
<dbReference type="RefSeq" id="WP_110274404.1">
    <property type="nucleotide sequence ID" value="NZ_QJJG01000009.1"/>
</dbReference>
<reference evidence="1 2" key="1">
    <citation type="submission" date="2018-05" db="EMBL/GenBank/DDBJ databases">
        <title>Freshwater and sediment microbial communities from various areas in North America, analyzing microbe dynamics in response to fracking.</title>
        <authorList>
            <person name="Lamendella R."/>
        </authorList>
    </citation>
    <scope>NUCLEOTIDE SEQUENCE [LARGE SCALE GENOMIC DNA]</scope>
    <source>
        <strain evidence="1 2">67</strain>
    </source>
</reference>
<dbReference type="Proteomes" id="UP000247485">
    <property type="component" value="Unassembled WGS sequence"/>
</dbReference>
<evidence type="ECO:0000313" key="2">
    <source>
        <dbReference type="Proteomes" id="UP000247485"/>
    </source>
</evidence>
<dbReference type="Pfam" id="PF13279">
    <property type="entry name" value="4HBT_2"/>
    <property type="match status" value="1"/>
</dbReference>
<sequence length="141" mass="15592">MSATAFTLPHRIRFAECDPAGIVFYPQYFVMFNNLLEAWVDSLLPYGFAGFIGGRRFGMPTVHLEADFKAVSRMGDDVILQLEVIHIGSRSLKLALNCTSLEGELRMQVTQTLVTTSLETHRSIDIPAELLAALQSSGESL</sequence>
<dbReference type="CDD" id="cd00586">
    <property type="entry name" value="4HBT"/>
    <property type="match status" value="1"/>
</dbReference>
<dbReference type="EMBL" id="QJJG01000009">
    <property type="protein sequence ID" value="PXW44331.1"/>
    <property type="molecule type" value="Genomic_DNA"/>
</dbReference>
<proteinExistence type="predicted"/>
<protein>
    <submittedName>
        <fullName evidence="1">4-hydroxybenzoyl-CoA thioesterase</fullName>
    </submittedName>
</protein>